<dbReference type="Gene3D" id="3.30.930.10">
    <property type="entry name" value="Bira Bifunctional Protein, Domain 2"/>
    <property type="match status" value="1"/>
</dbReference>
<name>E7AAM4_HELFC</name>
<dbReference type="GeneID" id="36134649"/>
<dbReference type="KEGG" id="hfe:HFELIS_14600"/>
<dbReference type="InterPro" id="IPR004143">
    <property type="entry name" value="BPL_LPL_catalytic"/>
</dbReference>
<dbReference type="AlphaFoldDB" id="E7AAM4"/>
<sequence length="209" mass="23601">MQIVTFETLPSTQLYLVEQVKCRLVDLPLCVVAEKQSAGVGSRGCAWDSVQEGLTFSFAIALSALARDVPRQSWSVYFGFLFKQSLQTLGQEVWLKWPNDLYKGTCKVGGIMTQIVHENLICGIGLNLQDAHYGALGALDKRPLLEVFLAQVEARLKWQEVIQAYRSEFSAHHRGHYFHHNGIKVFLDQARILEDGGLQIGDRVYYEAR</sequence>
<reference evidence="3 4" key="1">
    <citation type="journal article" date="2011" name="Genome Biol. Evol.">
        <title>Comparative whole genome sequence analysis of the carcinogenic bacterial model pathogen Helicobacter felis.</title>
        <authorList>
            <person name="Arnold I.C."/>
            <person name="Zigova Z."/>
            <person name="Holden M."/>
            <person name="Lawley T.D."/>
            <person name="Rad R."/>
            <person name="Dougan G."/>
            <person name="Falkow S."/>
            <person name="Bentley S.D."/>
            <person name="Muller A."/>
        </authorList>
    </citation>
    <scope>NUCLEOTIDE SEQUENCE [LARGE SCALE GENOMIC DNA]</scope>
    <source>
        <strain evidence="4">ATCC 49179 / CCUG 28539 / NCTC 12436 / CS1</strain>
    </source>
</reference>
<dbReference type="GO" id="GO:0005737">
    <property type="term" value="C:cytoplasm"/>
    <property type="evidence" value="ECO:0007669"/>
    <property type="project" value="TreeGrafter"/>
</dbReference>
<evidence type="ECO:0000256" key="1">
    <source>
        <dbReference type="ARBA" id="ARBA00022598"/>
    </source>
</evidence>
<dbReference type="EC" id="6.3.4.15" evidence="3"/>
<dbReference type="EMBL" id="FQ670179">
    <property type="protein sequence ID" value="CBY83544.1"/>
    <property type="molecule type" value="Genomic_DNA"/>
</dbReference>
<dbReference type="OrthoDB" id="9807064at2"/>
<keyword evidence="4" id="KW-1185">Reference proteome</keyword>
<dbReference type="GO" id="GO:0004077">
    <property type="term" value="F:biotin--[biotin carboxyl-carrier protein] ligase activity"/>
    <property type="evidence" value="ECO:0007669"/>
    <property type="project" value="UniProtKB-EC"/>
</dbReference>
<dbReference type="Proteomes" id="UP000007934">
    <property type="component" value="Chromosome"/>
</dbReference>
<keyword evidence="1 3" id="KW-0436">Ligase</keyword>
<dbReference type="NCBIfam" id="NF006294">
    <property type="entry name" value="PRK08477.1"/>
    <property type="match status" value="1"/>
</dbReference>
<protein>
    <submittedName>
        <fullName evidence="3">Biotin--[acetyl-CoA-carboxylase] synthetase</fullName>
        <ecNumber evidence="3">6.3.4.15</ecNumber>
    </submittedName>
</protein>
<feature type="domain" description="BPL/LPL catalytic" evidence="2">
    <location>
        <begin position="7"/>
        <end position="119"/>
    </location>
</feature>
<proteinExistence type="predicted"/>
<dbReference type="PANTHER" id="PTHR12835">
    <property type="entry name" value="BIOTIN PROTEIN LIGASE"/>
    <property type="match status" value="1"/>
</dbReference>
<dbReference type="HOGENOM" id="CLU_094917_0_0_7"/>
<organism evidence="3 4">
    <name type="scientific">Helicobacter felis (strain ATCC 49179 / CCUG 28539 / NCTC 12436 / CS1)</name>
    <dbReference type="NCBI Taxonomy" id="936155"/>
    <lineage>
        <taxon>Bacteria</taxon>
        <taxon>Pseudomonadati</taxon>
        <taxon>Campylobacterota</taxon>
        <taxon>Epsilonproteobacteria</taxon>
        <taxon>Campylobacterales</taxon>
        <taxon>Helicobacteraceae</taxon>
        <taxon>Helicobacter</taxon>
    </lineage>
</organism>
<evidence type="ECO:0000259" key="2">
    <source>
        <dbReference type="Pfam" id="PF03099"/>
    </source>
</evidence>
<dbReference type="PANTHER" id="PTHR12835:SF5">
    <property type="entry name" value="BIOTIN--PROTEIN LIGASE"/>
    <property type="match status" value="1"/>
</dbReference>
<accession>E7AAM4</accession>
<dbReference type="RefSeq" id="WP_013469907.1">
    <property type="nucleotide sequence ID" value="NC_014810.2"/>
</dbReference>
<dbReference type="Pfam" id="PF03099">
    <property type="entry name" value="BPL_LplA_LipB"/>
    <property type="match status" value="1"/>
</dbReference>
<dbReference type="eggNOG" id="COG0340">
    <property type="taxonomic scope" value="Bacteria"/>
</dbReference>
<dbReference type="SUPFAM" id="SSF55681">
    <property type="entry name" value="Class II aaRS and biotin synthetases"/>
    <property type="match status" value="1"/>
</dbReference>
<evidence type="ECO:0000313" key="4">
    <source>
        <dbReference type="Proteomes" id="UP000007934"/>
    </source>
</evidence>
<dbReference type="STRING" id="936155.HFELIS_14600"/>
<dbReference type="InterPro" id="IPR045864">
    <property type="entry name" value="aa-tRNA-synth_II/BPL/LPL"/>
</dbReference>
<evidence type="ECO:0000313" key="3">
    <source>
        <dbReference type="EMBL" id="CBY83544.1"/>
    </source>
</evidence>
<dbReference type="NCBIfam" id="TIGR00121">
    <property type="entry name" value="birA_ligase"/>
    <property type="match status" value="1"/>
</dbReference>
<dbReference type="InterPro" id="IPR004408">
    <property type="entry name" value="Biotin_CoA_COase_ligase"/>
</dbReference>
<gene>
    <name evidence="3" type="primary">birA</name>
    <name evidence="3" type="ordered locus">Hfelis_14600</name>
</gene>